<dbReference type="InterPro" id="IPR018721">
    <property type="entry name" value="DUF2252"/>
</dbReference>
<proteinExistence type="predicted"/>
<dbReference type="PANTHER" id="PTHR39441:SF1">
    <property type="entry name" value="DUF2252 DOMAIN-CONTAINING PROTEIN"/>
    <property type="match status" value="1"/>
</dbReference>
<accession>A0A9X7QN03</accession>
<reference evidence="1 2" key="1">
    <citation type="journal article" date="2019" name="Ecotoxicol. Environ. Saf.">
        <title>Microbial characterization of heavy metal resistant bacterial strains isolated from an electroplating wastewater treatment plant.</title>
        <authorList>
            <person name="Cai X."/>
            <person name="Zheng X."/>
            <person name="Zhang D."/>
            <person name="Iqbal W."/>
            <person name="Liu C."/>
            <person name="Yang B."/>
            <person name="Zhao X."/>
            <person name="Lu X."/>
            <person name="Mao Y."/>
        </authorList>
    </citation>
    <scope>NUCLEOTIDE SEQUENCE [LARGE SCALE GENOMIC DNA]</scope>
    <source>
        <strain evidence="1 2">Co1-1</strain>
    </source>
</reference>
<sequence length="186" mass="21125">MLEGDAHAQNVAIFDDREGTLRFDVTNFKNSYNGLIQKQMEKMKLSYTYEEFLKKTTLLQNGKHIFLPNDSSFVPLRTEEQEDFTKGWNEYIKSIASFADKKPEGYFMRKDVVHKQNSSVGSVGRDIFYVLLEGDTAGPADDIVLEVKEQQLPATLATGMKVDSYLGTLYTQGRSYSVKKIISLVL</sequence>
<dbReference type="AlphaFoldDB" id="A0A9X7QN03"/>
<protein>
    <submittedName>
        <fullName evidence="1">DUF2252 domain-containing protein</fullName>
    </submittedName>
</protein>
<dbReference type="Pfam" id="PF10009">
    <property type="entry name" value="DUF2252"/>
    <property type="match status" value="1"/>
</dbReference>
<evidence type="ECO:0000313" key="2">
    <source>
        <dbReference type="Proteomes" id="UP000321735"/>
    </source>
</evidence>
<name>A0A9X7QN03_BACCE</name>
<organism evidence="1 2">
    <name type="scientific">Bacillus cereus</name>
    <dbReference type="NCBI Taxonomy" id="1396"/>
    <lineage>
        <taxon>Bacteria</taxon>
        <taxon>Bacillati</taxon>
        <taxon>Bacillota</taxon>
        <taxon>Bacilli</taxon>
        <taxon>Bacillales</taxon>
        <taxon>Bacillaceae</taxon>
        <taxon>Bacillus</taxon>
        <taxon>Bacillus cereus group</taxon>
    </lineage>
</organism>
<evidence type="ECO:0000313" key="1">
    <source>
        <dbReference type="EMBL" id="QDZ77034.1"/>
    </source>
</evidence>
<gene>
    <name evidence="1" type="ORF">D0437_30125</name>
</gene>
<dbReference type="PANTHER" id="PTHR39441">
    <property type="entry name" value="DUF2252 DOMAIN-CONTAINING PROTEIN"/>
    <property type="match status" value="1"/>
</dbReference>
<dbReference type="EMBL" id="CP031778">
    <property type="protein sequence ID" value="QDZ77034.1"/>
    <property type="molecule type" value="Genomic_DNA"/>
</dbReference>
<dbReference type="Proteomes" id="UP000321735">
    <property type="component" value="Chromosome"/>
</dbReference>